<feature type="repeat" description="TPR" evidence="1">
    <location>
        <begin position="71"/>
        <end position="104"/>
    </location>
</feature>
<dbReference type="NCBIfam" id="TIGR02521">
    <property type="entry name" value="type_IV_pilW"/>
    <property type="match status" value="1"/>
</dbReference>
<dbReference type="InterPro" id="IPR019734">
    <property type="entry name" value="TPR_rpt"/>
</dbReference>
<keyword evidence="4" id="KW-1185">Reference proteome</keyword>
<dbReference type="EMBL" id="FNRJ01000020">
    <property type="protein sequence ID" value="SEB12764.1"/>
    <property type="molecule type" value="Genomic_DNA"/>
</dbReference>
<dbReference type="Proteomes" id="UP000242469">
    <property type="component" value="Unassembled WGS sequence"/>
</dbReference>
<dbReference type="InterPro" id="IPR013360">
    <property type="entry name" value="Pilus_4_PilW"/>
</dbReference>
<keyword evidence="2" id="KW-0732">Signal</keyword>
<dbReference type="RefSeq" id="WP_254775068.1">
    <property type="nucleotide sequence ID" value="NZ_FNRJ01000020.1"/>
</dbReference>
<organism evidence="3 4">
    <name type="scientific">Marinobacterium iners DSM 11526</name>
    <dbReference type="NCBI Taxonomy" id="1122198"/>
    <lineage>
        <taxon>Bacteria</taxon>
        <taxon>Pseudomonadati</taxon>
        <taxon>Pseudomonadota</taxon>
        <taxon>Gammaproteobacteria</taxon>
        <taxon>Oceanospirillales</taxon>
        <taxon>Oceanospirillaceae</taxon>
        <taxon>Marinobacterium</taxon>
    </lineage>
</organism>
<dbReference type="Pfam" id="PF13181">
    <property type="entry name" value="TPR_8"/>
    <property type="match status" value="2"/>
</dbReference>
<dbReference type="PROSITE" id="PS50005">
    <property type="entry name" value="TPR"/>
    <property type="match status" value="3"/>
</dbReference>
<reference evidence="4" key="1">
    <citation type="submission" date="2016-10" db="EMBL/GenBank/DDBJ databases">
        <authorList>
            <person name="Varghese N."/>
            <person name="Submissions S."/>
        </authorList>
    </citation>
    <scope>NUCLEOTIDE SEQUENCE [LARGE SCALE GENOMIC DNA]</scope>
    <source>
        <strain evidence="4">DSM 11526</strain>
    </source>
</reference>
<feature type="repeat" description="TPR" evidence="1">
    <location>
        <begin position="141"/>
        <end position="174"/>
    </location>
</feature>
<evidence type="ECO:0000256" key="1">
    <source>
        <dbReference type="PROSITE-ProRule" id="PRU00339"/>
    </source>
</evidence>
<dbReference type="Gene3D" id="1.25.40.10">
    <property type="entry name" value="Tetratricopeptide repeat domain"/>
    <property type="match status" value="1"/>
</dbReference>
<protein>
    <submittedName>
        <fullName evidence="3">Type IV pilus assembly protein PilF</fullName>
    </submittedName>
</protein>
<dbReference type="InterPro" id="IPR052943">
    <property type="entry name" value="TMTC_O-mannosyl-trnsfr"/>
</dbReference>
<evidence type="ECO:0000313" key="3">
    <source>
        <dbReference type="EMBL" id="SEB12764.1"/>
    </source>
</evidence>
<proteinExistence type="predicted"/>
<evidence type="ECO:0000313" key="4">
    <source>
        <dbReference type="Proteomes" id="UP000242469"/>
    </source>
</evidence>
<feature type="signal peptide" evidence="2">
    <location>
        <begin position="1"/>
        <end position="22"/>
    </location>
</feature>
<accession>A0A1H4GT97</accession>
<gene>
    <name evidence="3" type="ORF">SAMN02745729_1207</name>
</gene>
<name>A0A1H4GT97_9GAMM</name>
<dbReference type="STRING" id="1122198.SAMN02745729_1207"/>
<dbReference type="Pfam" id="PF13424">
    <property type="entry name" value="TPR_12"/>
    <property type="match status" value="1"/>
</dbReference>
<feature type="chain" id="PRO_5017443634" evidence="2">
    <location>
        <begin position="23"/>
        <end position="258"/>
    </location>
</feature>
<dbReference type="PROSITE" id="PS51257">
    <property type="entry name" value="PROKAR_LIPOPROTEIN"/>
    <property type="match status" value="1"/>
</dbReference>
<evidence type="ECO:0000256" key="2">
    <source>
        <dbReference type="SAM" id="SignalP"/>
    </source>
</evidence>
<dbReference type="PANTHER" id="PTHR44809">
    <property type="match status" value="1"/>
</dbReference>
<dbReference type="AlphaFoldDB" id="A0A1H4GT97"/>
<feature type="repeat" description="TPR" evidence="1">
    <location>
        <begin position="37"/>
        <end position="70"/>
    </location>
</feature>
<dbReference type="InterPro" id="IPR011990">
    <property type="entry name" value="TPR-like_helical_dom_sf"/>
</dbReference>
<sequence>MKRSGVLMWLLAVTLMAGCASQTTGSGNAANSPQDALEAYTNLGLQYLQAGNTVNAKTSVQRAIAIDSGYAPAYNAMALIFQTEQEFELAEEYFRKAMSADRTSAMIHNNYGAFLFSQQRYGEACEQLNQATTDPFYQQRAQAFENLGRCYLLIDSPEKAEEAFRRSLAINGNRPVALVELSGLLLDKGENAASNRLFERFRELVDQQRTEHSSRSLWLGIRLARAERNVSRAATYALLLKNLYPKSQEYRLYEETAQ</sequence>
<dbReference type="PANTHER" id="PTHR44809:SF1">
    <property type="entry name" value="PROTEIN O-MANNOSYL-TRANSFERASE TMTC1"/>
    <property type="match status" value="1"/>
</dbReference>
<dbReference type="SUPFAM" id="SSF48452">
    <property type="entry name" value="TPR-like"/>
    <property type="match status" value="1"/>
</dbReference>
<dbReference type="SMART" id="SM00028">
    <property type="entry name" value="TPR"/>
    <property type="match status" value="3"/>
</dbReference>
<keyword evidence="1" id="KW-0802">TPR repeat</keyword>